<dbReference type="EMBL" id="CP072943">
    <property type="protein sequence ID" value="QTX32275.1"/>
    <property type="molecule type" value="Genomic_DNA"/>
</dbReference>
<protein>
    <submittedName>
        <fullName evidence="1">Gas vesicle protein GvpG</fullName>
    </submittedName>
</protein>
<dbReference type="Pfam" id="PF05120">
    <property type="entry name" value="GvpG"/>
    <property type="match status" value="1"/>
</dbReference>
<evidence type="ECO:0000313" key="2">
    <source>
        <dbReference type="Proteomes" id="UP000671879"/>
    </source>
</evidence>
<evidence type="ECO:0000313" key="1">
    <source>
        <dbReference type="EMBL" id="QTX32275.1"/>
    </source>
</evidence>
<reference evidence="2" key="1">
    <citation type="submission" date="2021-04" db="EMBL/GenBank/DDBJ databases">
        <title>A novel Synergistetes isolate from a pyrite-forming mixed culture.</title>
        <authorList>
            <person name="Bunk B."/>
            <person name="Sproer C."/>
            <person name="Spring S."/>
            <person name="Pester M."/>
        </authorList>
    </citation>
    <scope>NUCLEOTIDE SEQUENCE [LARGE SCALE GENOMIC DNA]</scope>
    <source>
        <strain evidence="2">J.5.4.2-T.3.5.2</strain>
    </source>
</reference>
<dbReference type="KEGG" id="aram:KAR29_13385"/>
<proteinExistence type="predicted"/>
<dbReference type="Proteomes" id="UP000671879">
    <property type="component" value="Chromosome"/>
</dbReference>
<dbReference type="InterPro" id="IPR007804">
    <property type="entry name" value="GvpG"/>
</dbReference>
<organism evidence="1 2">
    <name type="scientific">Aminithiophilus ramosus</name>
    <dbReference type="NCBI Taxonomy" id="3029084"/>
    <lineage>
        <taxon>Bacteria</taxon>
        <taxon>Thermotogati</taxon>
        <taxon>Synergistota</taxon>
        <taxon>Synergistia</taxon>
        <taxon>Synergistales</taxon>
        <taxon>Aminithiophilaceae</taxon>
        <taxon>Aminithiophilus</taxon>
    </lineage>
</organism>
<keyword evidence="2" id="KW-1185">Reference proteome</keyword>
<accession>A0A9Q7EX92</accession>
<sequence length="78" mass="8995">MLGLIKDIFIGIPVILSKEIILAIKKEIDKEGLMTEDAIRARLKEIQKSLEDGNLSENEYDELENDLIERLKKIKAER</sequence>
<name>A0A9Q7EX92_9BACT</name>
<gene>
    <name evidence="1" type="ORF">KAR29_13385</name>
</gene>
<dbReference type="RefSeq" id="WP_274373498.1">
    <property type="nucleotide sequence ID" value="NZ_CP072943.1"/>
</dbReference>
<dbReference type="AlphaFoldDB" id="A0A9Q7EX92"/>